<dbReference type="Pfam" id="PF02798">
    <property type="entry name" value="GST_N"/>
    <property type="match status" value="1"/>
</dbReference>
<organism evidence="3 4">
    <name type="scientific">Aphanomyces invadans</name>
    <dbReference type="NCBI Taxonomy" id="157072"/>
    <lineage>
        <taxon>Eukaryota</taxon>
        <taxon>Sar</taxon>
        <taxon>Stramenopiles</taxon>
        <taxon>Oomycota</taxon>
        <taxon>Saprolegniomycetes</taxon>
        <taxon>Saprolegniales</taxon>
        <taxon>Verrucalvaceae</taxon>
        <taxon>Aphanomyces</taxon>
    </lineage>
</organism>
<dbReference type="InterPro" id="IPR036282">
    <property type="entry name" value="Glutathione-S-Trfase_C_sf"/>
</dbReference>
<dbReference type="SUPFAM" id="SSF52833">
    <property type="entry name" value="Thioredoxin-like"/>
    <property type="match status" value="1"/>
</dbReference>
<keyword evidence="4" id="KW-1185">Reference proteome</keyword>
<evidence type="ECO:0000313" key="3">
    <source>
        <dbReference type="EMBL" id="RHY33133.1"/>
    </source>
</evidence>
<feature type="domain" description="GST N-terminal" evidence="1">
    <location>
        <begin position="29"/>
        <end position="106"/>
    </location>
</feature>
<dbReference type="PROSITE" id="PS50405">
    <property type="entry name" value="GST_CTER"/>
    <property type="match status" value="1"/>
</dbReference>
<dbReference type="InterPro" id="IPR040079">
    <property type="entry name" value="Glutathione_S-Trfase"/>
</dbReference>
<dbReference type="PANTHER" id="PTHR11571">
    <property type="entry name" value="GLUTATHIONE S-TRANSFERASE"/>
    <property type="match status" value="1"/>
</dbReference>
<dbReference type="Gene3D" id="3.40.30.10">
    <property type="entry name" value="Glutaredoxin"/>
    <property type="match status" value="1"/>
</dbReference>
<dbReference type="Proteomes" id="UP000285060">
    <property type="component" value="Unassembled WGS sequence"/>
</dbReference>
<accession>A0A3R6W1U0</accession>
<name>A0A3R6W1U0_9STRA</name>
<dbReference type="GO" id="GO:0004364">
    <property type="term" value="F:glutathione transferase activity"/>
    <property type="evidence" value="ECO:0007669"/>
    <property type="project" value="TreeGrafter"/>
</dbReference>
<dbReference type="SFLD" id="SFLDS00019">
    <property type="entry name" value="Glutathione_Transferase_(cytos"/>
    <property type="match status" value="1"/>
</dbReference>
<dbReference type="SUPFAM" id="SSF47616">
    <property type="entry name" value="GST C-terminal domain-like"/>
    <property type="match status" value="1"/>
</dbReference>
<comment type="caution">
    <text evidence="3">The sequence shown here is derived from an EMBL/GenBank/DDBJ whole genome shotgun (WGS) entry which is preliminary data.</text>
</comment>
<dbReference type="GO" id="GO:0006749">
    <property type="term" value="P:glutathione metabolic process"/>
    <property type="evidence" value="ECO:0007669"/>
    <property type="project" value="TreeGrafter"/>
</dbReference>
<evidence type="ECO:0008006" key="5">
    <source>
        <dbReference type="Google" id="ProtNLM"/>
    </source>
</evidence>
<dbReference type="CDD" id="cd03039">
    <property type="entry name" value="GST_N_Sigma_like"/>
    <property type="match status" value="1"/>
</dbReference>
<dbReference type="VEuPathDB" id="FungiDB:H310_02692"/>
<dbReference type="InterPro" id="IPR004045">
    <property type="entry name" value="Glutathione_S-Trfase_N"/>
</dbReference>
<dbReference type="PANTHER" id="PTHR11571:SF252">
    <property type="entry name" value="GLUTATHIONE S-TRANSFERASE"/>
    <property type="match status" value="1"/>
</dbReference>
<dbReference type="InterPro" id="IPR036249">
    <property type="entry name" value="Thioredoxin-like_sf"/>
</dbReference>
<evidence type="ECO:0000259" key="1">
    <source>
        <dbReference type="PROSITE" id="PS50404"/>
    </source>
</evidence>
<feature type="domain" description="GST C-terminal" evidence="2">
    <location>
        <begin position="109"/>
        <end position="234"/>
    </location>
</feature>
<dbReference type="PROSITE" id="PS50404">
    <property type="entry name" value="GST_NTER"/>
    <property type="match status" value="1"/>
</dbReference>
<protein>
    <recommendedName>
        <fullName evidence="5">GST N-terminal domain-containing protein</fullName>
    </recommendedName>
</protein>
<dbReference type="Gene3D" id="1.20.1050.10">
    <property type="match status" value="1"/>
</dbReference>
<reference evidence="3 4" key="1">
    <citation type="submission" date="2018-08" db="EMBL/GenBank/DDBJ databases">
        <title>Aphanomyces genome sequencing and annotation.</title>
        <authorList>
            <person name="Minardi D."/>
            <person name="Oidtmann B."/>
            <person name="Van Der Giezen M."/>
            <person name="Studholme D.J."/>
        </authorList>
    </citation>
    <scope>NUCLEOTIDE SEQUENCE [LARGE SCALE GENOMIC DNA]</scope>
    <source>
        <strain evidence="3 4">NJM0002</strain>
    </source>
</reference>
<evidence type="ECO:0000313" key="4">
    <source>
        <dbReference type="Proteomes" id="UP000285060"/>
    </source>
</evidence>
<dbReference type="EMBL" id="QUSY01000092">
    <property type="protein sequence ID" value="RHY33133.1"/>
    <property type="molecule type" value="Genomic_DNA"/>
</dbReference>
<dbReference type="InterPro" id="IPR010987">
    <property type="entry name" value="Glutathione-S-Trfase_C-like"/>
</dbReference>
<dbReference type="AlphaFoldDB" id="A0A3R6W1U0"/>
<evidence type="ECO:0000259" key="2">
    <source>
        <dbReference type="PROSITE" id="PS50405"/>
    </source>
</evidence>
<dbReference type="Pfam" id="PF14497">
    <property type="entry name" value="GST_C_3"/>
    <property type="match status" value="1"/>
</dbReference>
<dbReference type="InterPro" id="IPR004046">
    <property type="entry name" value="GST_C"/>
</dbReference>
<dbReference type="InterPro" id="IPR050213">
    <property type="entry name" value="GST_superfamily"/>
</dbReference>
<sequence length="234" mass="26671">MQTIQVHISLDNGGNWTMWRAPLARRGLATLKLTYFNMAGRAELTRLALFIGDIFFEDERISMKRLKNMKHSLPYGQLPVLMVDDLVLAQSHPIAKYAGTLAGLYPHKEPLEAFRVDEMLAHLMSMSNAIYAVFGELDQAERAVRANELVEVKLPAMFDVLEKRLVSTSTGNPYLLDALSLADLEIYLTVHMLKTGLLHDVPTQTVPDSYPHVMRIYETVKQHPKVMEWNHRKN</sequence>
<gene>
    <name evidence="3" type="ORF">DYB32_001971</name>
</gene>
<proteinExistence type="predicted"/>